<evidence type="ECO:0000313" key="4">
    <source>
        <dbReference type="EMBL" id="MDN3920096.1"/>
    </source>
</evidence>
<reference evidence="4 5" key="1">
    <citation type="submission" date="2023-06" db="EMBL/GenBank/DDBJ databases">
        <title>Pelomonas sp. PFR6 16S ribosomal RNA gene Genome sequencing and assembly.</title>
        <authorList>
            <person name="Woo H."/>
        </authorList>
    </citation>
    <scope>NUCLEOTIDE SEQUENCE [LARGE SCALE GENOMIC DNA]</scope>
    <source>
        <strain evidence="4 5">PFR6</strain>
    </source>
</reference>
<dbReference type="Proteomes" id="UP001228044">
    <property type="component" value="Unassembled WGS sequence"/>
</dbReference>
<evidence type="ECO:0000256" key="2">
    <source>
        <dbReference type="ARBA" id="ARBA00022679"/>
    </source>
</evidence>
<keyword evidence="1" id="KW-0056">Arginine metabolism</keyword>
<dbReference type="Pfam" id="PF04958">
    <property type="entry name" value="AstA"/>
    <property type="match status" value="1"/>
</dbReference>
<evidence type="ECO:0000256" key="1">
    <source>
        <dbReference type="ARBA" id="ARBA00022503"/>
    </source>
</evidence>
<evidence type="ECO:0000256" key="3">
    <source>
        <dbReference type="ARBA" id="ARBA00023315"/>
    </source>
</evidence>
<organism evidence="4 5">
    <name type="scientific">Roseateles violae</name>
    <dbReference type="NCBI Taxonomy" id="3058042"/>
    <lineage>
        <taxon>Bacteria</taxon>
        <taxon>Pseudomonadati</taxon>
        <taxon>Pseudomonadota</taxon>
        <taxon>Betaproteobacteria</taxon>
        <taxon>Burkholderiales</taxon>
        <taxon>Sphaerotilaceae</taxon>
        <taxon>Roseateles</taxon>
    </lineage>
</organism>
<keyword evidence="2" id="KW-0808">Transferase</keyword>
<keyword evidence="5" id="KW-1185">Reference proteome</keyword>
<proteinExistence type="predicted"/>
<dbReference type="PANTHER" id="PTHR30420">
    <property type="entry name" value="N-SUCCINYLARGININE DIHYDROLASE"/>
    <property type="match status" value="1"/>
</dbReference>
<dbReference type="EMBL" id="JAUHHC010000002">
    <property type="protein sequence ID" value="MDN3920096.1"/>
    <property type="molecule type" value="Genomic_DNA"/>
</dbReference>
<dbReference type="InterPro" id="IPR016181">
    <property type="entry name" value="Acyl_CoA_acyltransferase"/>
</dbReference>
<dbReference type="InterPro" id="IPR007041">
    <property type="entry name" value="Arg_succinylTrfase_AstA/AruG"/>
</dbReference>
<dbReference type="RefSeq" id="WP_290358409.1">
    <property type="nucleotide sequence ID" value="NZ_JAUHHC010000002.1"/>
</dbReference>
<name>A0ABT8DP03_9BURK</name>
<dbReference type="SUPFAM" id="SSF55729">
    <property type="entry name" value="Acyl-CoA N-acyltransferases (Nat)"/>
    <property type="match status" value="1"/>
</dbReference>
<dbReference type="PANTHER" id="PTHR30420:SF1">
    <property type="entry name" value="ARGININE N-SUCCINYLTRANSFERASE"/>
    <property type="match status" value="1"/>
</dbReference>
<sequence>MNPLDFLLRPVALADLPALERMAAASADAINSLPHDRAKLLTRIERSIEAFASQDAASGEETYLFVLEDLARGELIGCSGIAASAGFHDRFYSYRNEFVVHASAALGVSQRMHTLHLCHDLTGYTLLTSFYIDPAYEQGLAPQLLSRARLLFIAQFAERFSDRLAAENPGLADAAGNSPFWDAIGRRFFDMDYPQAESLAGGRHKAFIAELMPHSAVYVPLLPEAAQWAIGQLHPVAELPFSILQDEGFDADTYVDIFDGGPTVEANLAMLRSVRHARRLTVNKGPDSAGEPVWHVVTNARREGFRAVLAELPARAADLPPDAPLAARLRVQEGQQLCATPLPGADPAGDRP</sequence>
<gene>
    <name evidence="4" type="ORF">QWJ38_07365</name>
</gene>
<keyword evidence="3" id="KW-0012">Acyltransferase</keyword>
<accession>A0ABT8DP03</accession>
<dbReference type="NCBIfam" id="TIGR03243">
    <property type="entry name" value="arg_catab_AOST"/>
    <property type="match status" value="1"/>
</dbReference>
<comment type="caution">
    <text evidence="4">The sequence shown here is derived from an EMBL/GenBank/DDBJ whole genome shotgun (WGS) entry which is preliminary data.</text>
</comment>
<protein>
    <submittedName>
        <fullName evidence="4">Arginine N-succinyltransferase</fullName>
    </submittedName>
</protein>
<evidence type="ECO:0000313" key="5">
    <source>
        <dbReference type="Proteomes" id="UP001228044"/>
    </source>
</evidence>